<dbReference type="Gene3D" id="1.20.5.300">
    <property type="match status" value="1"/>
</dbReference>
<dbReference type="GO" id="GO:0044877">
    <property type="term" value="F:protein-containing complex binding"/>
    <property type="evidence" value="ECO:0007669"/>
    <property type="project" value="TreeGrafter"/>
</dbReference>
<feature type="compositionally biased region" description="Acidic residues" evidence="16">
    <location>
        <begin position="236"/>
        <end position="246"/>
    </location>
</feature>
<keyword evidence="9" id="KW-0770">Synapse</keyword>
<comment type="similarity">
    <text evidence="3">Belongs to the WD repeat striatin family.</text>
</comment>
<feature type="domain" description="Striatin N-terminal" evidence="17">
    <location>
        <begin position="42"/>
        <end position="169"/>
    </location>
</feature>
<organism evidence="18 19">
    <name type="scientific">Echeneis naucrates</name>
    <name type="common">Live sharksucker</name>
    <dbReference type="NCBI Taxonomy" id="173247"/>
    <lineage>
        <taxon>Eukaryota</taxon>
        <taxon>Metazoa</taxon>
        <taxon>Chordata</taxon>
        <taxon>Craniata</taxon>
        <taxon>Vertebrata</taxon>
        <taxon>Euteleostomi</taxon>
        <taxon>Actinopterygii</taxon>
        <taxon>Neopterygii</taxon>
        <taxon>Teleostei</taxon>
        <taxon>Neoteleostei</taxon>
        <taxon>Acanthomorphata</taxon>
        <taxon>Carangaria</taxon>
        <taxon>Carangiformes</taxon>
        <taxon>Echeneidae</taxon>
        <taxon>Echeneis</taxon>
    </lineage>
</organism>
<dbReference type="GO" id="GO:0005737">
    <property type="term" value="C:cytoplasm"/>
    <property type="evidence" value="ECO:0007669"/>
    <property type="project" value="UniProtKB-SubCell"/>
</dbReference>
<dbReference type="GO" id="GO:0005516">
    <property type="term" value="F:calmodulin binding"/>
    <property type="evidence" value="ECO:0007669"/>
    <property type="project" value="UniProtKB-KW"/>
</dbReference>
<keyword evidence="4" id="KW-0963">Cytoplasm</keyword>
<dbReference type="OrthoDB" id="727118at2759"/>
<dbReference type="InterPro" id="IPR020472">
    <property type="entry name" value="WD40_PAC1"/>
</dbReference>
<dbReference type="Proteomes" id="UP000472264">
    <property type="component" value="Chromosome 15"/>
</dbReference>
<dbReference type="GO" id="GO:0070016">
    <property type="term" value="F:armadillo repeat domain binding"/>
    <property type="evidence" value="ECO:0007669"/>
    <property type="project" value="TreeGrafter"/>
</dbReference>
<comment type="subcellular location">
    <subcellularLocation>
        <location evidence="2">Cell projection</location>
        <location evidence="2">Dendritic spine</location>
    </subcellularLocation>
    <subcellularLocation>
        <location evidence="1">Cytoplasm</location>
    </subcellularLocation>
</comment>
<dbReference type="SMART" id="SM00320">
    <property type="entry name" value="WD40"/>
    <property type="match status" value="6"/>
</dbReference>
<evidence type="ECO:0000313" key="18">
    <source>
        <dbReference type="Ensembl" id="ENSENLP00000041512.1"/>
    </source>
</evidence>
<evidence type="ECO:0000256" key="9">
    <source>
        <dbReference type="ARBA" id="ARBA00023018"/>
    </source>
</evidence>
<feature type="repeat" description="WD" evidence="14">
    <location>
        <begin position="459"/>
        <end position="500"/>
    </location>
</feature>
<keyword evidence="8" id="KW-0112">Calmodulin-binding</keyword>
<dbReference type="PROSITE" id="PS00678">
    <property type="entry name" value="WD_REPEATS_1"/>
    <property type="match status" value="3"/>
</dbReference>
<name>A0A665WD24_ECHNA</name>
<evidence type="ECO:0000256" key="15">
    <source>
        <dbReference type="SAM" id="Coils"/>
    </source>
</evidence>
<evidence type="ECO:0000256" key="16">
    <source>
        <dbReference type="SAM" id="MobiDB-lite"/>
    </source>
</evidence>
<dbReference type="OMA" id="KTDLMRR"/>
<reference evidence="18" key="2">
    <citation type="submission" date="2025-08" db="UniProtKB">
        <authorList>
            <consortium name="Ensembl"/>
        </authorList>
    </citation>
    <scope>IDENTIFICATION</scope>
</reference>
<evidence type="ECO:0000256" key="8">
    <source>
        <dbReference type="ARBA" id="ARBA00022860"/>
    </source>
</evidence>
<sequence length="778" mass="85840">MDEQAGPGVFFNNNNNSVLPGAGKGPLPDGDAGEAARAQYSIPGILHFLQHEWARFEVERAQWEVERAELQAQIAFLQGERKGQENLKKDLVRRIKMLEYALKQERAKYHKLKYGTELNQGDMKPPSYDSDEANENETSGSLNNQLSWKQGRQLLRQYLQEVGYTDTILDVKSQRVRALLGLAGDGGGRTGERTSAEPLVNGTDTKGMGTRGKAELSDTSAVLEAFKFIENAAAEFSDEDEEEDSEGKDRTHVESRTILRKKTPTSSLLPASMDTTEDPDTEEALKGFDFLSSPDDMDTSPESRGTGDGTDWEKDEQGPISEAWDVDPGLITKLKEQYRKERKGKKGVKRPNRSKLQDMLANLRDAEDLSHMQPPSTPQSRPNVVREHDANRPDEVEALTFPPTSGKSFIMGTDEAMESELGLGELAGLTVANEADSLAYDIGNNKDAMRKTWNPKFTLRSHFDGIRALVFHPVEPVLVTASEDHTLKMWNLQKTAPAKKSTSLDVEPIYTFRAHRGAVLSVVMSSTGEQCFSGGIDGTIQCWNTPNPNIDPYDSYDPSVLRGALSGHTDSVWGLVYSSAHQRLLSCSADGTVRLWDANTTSPALAVFNENKKLGVPSSVDLVCSEPAHLVTSFTNGQIGLFNMETRQLVLSLESNLEPGTPCQINKVLSHPTLPITITAQEDRHIKFFDNNSGKLIHSMVAHLDAVTSLAVDPNGLYLMSGSHDCSIRLWNLESKTCIQEFTAHRKKFEESIHDVAFHPSKCYIASAGADALAKVFV</sequence>
<feature type="region of interest" description="Disordered" evidence="16">
    <location>
        <begin position="367"/>
        <end position="387"/>
    </location>
</feature>
<keyword evidence="5" id="KW-0597">Phosphoprotein</keyword>
<evidence type="ECO:0000256" key="5">
    <source>
        <dbReference type="ARBA" id="ARBA00022553"/>
    </source>
</evidence>
<feature type="region of interest" description="Disordered" evidence="16">
    <location>
        <begin position="234"/>
        <end position="328"/>
    </location>
</feature>
<keyword evidence="19" id="KW-1185">Reference proteome</keyword>
<reference evidence="18" key="3">
    <citation type="submission" date="2025-09" db="UniProtKB">
        <authorList>
            <consortium name="Ensembl"/>
        </authorList>
    </citation>
    <scope>IDENTIFICATION</scope>
</reference>
<dbReference type="FunFam" id="1.20.5.300:FF:000001">
    <property type="entry name" value="striatin isoform X1"/>
    <property type="match status" value="1"/>
</dbReference>
<dbReference type="InterPro" id="IPR015943">
    <property type="entry name" value="WD40/YVTN_repeat-like_dom_sf"/>
</dbReference>
<feature type="coiled-coil region" evidence="15">
    <location>
        <begin position="60"/>
        <end position="108"/>
    </location>
</feature>
<dbReference type="InterPro" id="IPR019775">
    <property type="entry name" value="WD40_repeat_CS"/>
</dbReference>
<feature type="compositionally biased region" description="Basic and acidic residues" evidence="16">
    <location>
        <begin position="247"/>
        <end position="257"/>
    </location>
</feature>
<dbReference type="GO" id="GO:0043197">
    <property type="term" value="C:dendritic spine"/>
    <property type="evidence" value="ECO:0007669"/>
    <property type="project" value="UniProtKB-SubCell"/>
</dbReference>
<dbReference type="InterPro" id="IPR013258">
    <property type="entry name" value="Striatin_N"/>
</dbReference>
<evidence type="ECO:0000313" key="19">
    <source>
        <dbReference type="Proteomes" id="UP000472264"/>
    </source>
</evidence>
<dbReference type="GO" id="GO:0051721">
    <property type="term" value="F:protein phosphatase 2A binding"/>
    <property type="evidence" value="ECO:0007669"/>
    <property type="project" value="TreeGrafter"/>
</dbReference>
<keyword evidence="11" id="KW-0966">Cell projection</keyword>
<dbReference type="Ensembl" id="ENSENLT00000042565.1">
    <property type="protein sequence ID" value="ENSENLP00000041512.1"/>
    <property type="gene ID" value="ENSENLG00000017670.1"/>
</dbReference>
<evidence type="ECO:0000256" key="7">
    <source>
        <dbReference type="ARBA" id="ARBA00022737"/>
    </source>
</evidence>
<dbReference type="PANTHER" id="PTHR15653:SF2">
    <property type="entry name" value="STRIATIN"/>
    <property type="match status" value="1"/>
</dbReference>
<dbReference type="PANTHER" id="PTHR15653">
    <property type="entry name" value="STRIATIN"/>
    <property type="match status" value="1"/>
</dbReference>
<feature type="repeat" description="WD" evidence="14">
    <location>
        <begin position="512"/>
        <end position="544"/>
    </location>
</feature>
<dbReference type="AlphaFoldDB" id="A0A665WD24"/>
<evidence type="ECO:0000256" key="14">
    <source>
        <dbReference type="PROSITE-ProRule" id="PRU00221"/>
    </source>
</evidence>
<evidence type="ECO:0000256" key="11">
    <source>
        <dbReference type="ARBA" id="ARBA00023273"/>
    </source>
</evidence>
<dbReference type="PROSITE" id="PS50294">
    <property type="entry name" value="WD_REPEATS_REGION"/>
    <property type="match status" value="4"/>
</dbReference>
<dbReference type="Gene3D" id="2.130.10.10">
    <property type="entry name" value="YVTN repeat-like/Quinoprotein amine dehydrogenase"/>
    <property type="match status" value="3"/>
</dbReference>
<feature type="repeat" description="WD" evidence="14">
    <location>
        <begin position="565"/>
        <end position="606"/>
    </location>
</feature>
<reference evidence="18" key="1">
    <citation type="submission" date="2021-04" db="EMBL/GenBank/DDBJ databases">
        <authorList>
            <consortium name="Wellcome Sanger Institute Data Sharing"/>
        </authorList>
    </citation>
    <scope>NUCLEOTIDE SEQUENCE [LARGE SCALE GENOMIC DNA]</scope>
</reference>
<dbReference type="Pfam" id="PF00400">
    <property type="entry name" value="WD40"/>
    <property type="match status" value="5"/>
</dbReference>
<protein>
    <recommendedName>
        <fullName evidence="13">Striatin</fullName>
    </recommendedName>
</protein>
<accession>A0A665WD24</accession>
<dbReference type="FunFam" id="2.130.10.10:FF:000616">
    <property type="entry name" value="Striatin-3 isoform B"/>
    <property type="match status" value="1"/>
</dbReference>
<feature type="region of interest" description="Disordered" evidence="16">
    <location>
        <begin position="1"/>
        <end position="34"/>
    </location>
</feature>
<evidence type="ECO:0000256" key="6">
    <source>
        <dbReference type="ARBA" id="ARBA00022574"/>
    </source>
</evidence>
<comment type="subunit">
    <text evidence="12">Part of the core of STRIPAK complexes composed of PP2A catalytic and scaffolding subunits, the striatins (PP2A regulatory subunits), the striatin-associated proteins MOB4, STRIP1 and STRIP2, PDCD10 and members of the STE20 kinases, such as STK24 and STK26. Interacts with CTTNBP2; this interaction may regulate dendritic spine distribution of STRN. Activation of glutamate receptors weakens the interaction with CTTNBP2.</text>
</comment>
<dbReference type="PRINTS" id="PR00320">
    <property type="entry name" value="GPROTEINBRPT"/>
</dbReference>
<gene>
    <name evidence="18" type="primary">LOC115055736</name>
</gene>
<dbReference type="PROSITE" id="PS50082">
    <property type="entry name" value="WD_REPEATS_2"/>
    <property type="match status" value="4"/>
</dbReference>
<dbReference type="InterPro" id="IPR051488">
    <property type="entry name" value="WD_repeat_striatin"/>
</dbReference>
<evidence type="ECO:0000256" key="12">
    <source>
        <dbReference type="ARBA" id="ARBA00063979"/>
    </source>
</evidence>
<dbReference type="InterPro" id="IPR036322">
    <property type="entry name" value="WD40_repeat_dom_sf"/>
</dbReference>
<dbReference type="Pfam" id="PF08232">
    <property type="entry name" value="Striatin"/>
    <property type="match status" value="1"/>
</dbReference>
<dbReference type="GO" id="GO:0032991">
    <property type="term" value="C:protein-containing complex"/>
    <property type="evidence" value="ECO:0007669"/>
    <property type="project" value="UniProtKB-ARBA"/>
</dbReference>
<dbReference type="FunFam" id="2.130.10.10:FF:000079">
    <property type="entry name" value="striatin isoform X1"/>
    <property type="match status" value="1"/>
</dbReference>
<keyword evidence="6 14" id="KW-0853">WD repeat</keyword>
<dbReference type="SUPFAM" id="SSF50978">
    <property type="entry name" value="WD40 repeat-like"/>
    <property type="match status" value="1"/>
</dbReference>
<evidence type="ECO:0000256" key="13">
    <source>
        <dbReference type="ARBA" id="ARBA00073140"/>
    </source>
</evidence>
<feature type="region of interest" description="Disordered" evidence="16">
    <location>
        <begin position="188"/>
        <end position="212"/>
    </location>
</feature>
<keyword evidence="7" id="KW-0677">Repeat</keyword>
<keyword evidence="10 15" id="KW-0175">Coiled coil</keyword>
<feature type="repeat" description="WD" evidence="14">
    <location>
        <begin position="700"/>
        <end position="741"/>
    </location>
</feature>
<dbReference type="FunFam" id="2.130.10.10:FF:000211">
    <property type="entry name" value="striatin isoform X1"/>
    <property type="match status" value="1"/>
</dbReference>
<dbReference type="CDD" id="cd00200">
    <property type="entry name" value="WD40"/>
    <property type="match status" value="1"/>
</dbReference>
<evidence type="ECO:0000256" key="10">
    <source>
        <dbReference type="ARBA" id="ARBA00023054"/>
    </source>
</evidence>
<evidence type="ECO:0000256" key="2">
    <source>
        <dbReference type="ARBA" id="ARBA00004552"/>
    </source>
</evidence>
<evidence type="ECO:0000259" key="17">
    <source>
        <dbReference type="Pfam" id="PF08232"/>
    </source>
</evidence>
<evidence type="ECO:0000256" key="3">
    <source>
        <dbReference type="ARBA" id="ARBA00009616"/>
    </source>
</evidence>
<dbReference type="InterPro" id="IPR001680">
    <property type="entry name" value="WD40_rpt"/>
</dbReference>
<dbReference type="InParanoid" id="A0A665WD24"/>
<evidence type="ECO:0000256" key="4">
    <source>
        <dbReference type="ARBA" id="ARBA00022490"/>
    </source>
</evidence>
<evidence type="ECO:0000256" key="1">
    <source>
        <dbReference type="ARBA" id="ARBA00004496"/>
    </source>
</evidence>
<proteinExistence type="inferred from homology"/>
<feature type="region of interest" description="Disordered" evidence="16">
    <location>
        <begin position="117"/>
        <end position="143"/>
    </location>
</feature>